<keyword evidence="2" id="KW-0560">Oxidoreductase</keyword>
<evidence type="ECO:0000313" key="3">
    <source>
        <dbReference type="EMBL" id="KAJ9617559.1"/>
    </source>
</evidence>
<evidence type="ECO:0000256" key="2">
    <source>
        <dbReference type="ARBA" id="ARBA00023002"/>
    </source>
</evidence>
<comment type="caution">
    <text evidence="3">The sequence shown here is derived from an EMBL/GenBank/DDBJ whole genome shotgun (WGS) entry which is preliminary data.</text>
</comment>
<dbReference type="InterPro" id="IPR036291">
    <property type="entry name" value="NAD(P)-bd_dom_sf"/>
</dbReference>
<reference evidence="3" key="1">
    <citation type="submission" date="2022-10" db="EMBL/GenBank/DDBJ databases">
        <title>Culturing micro-colonial fungi from biological soil crusts in the Mojave desert and describing Neophaeococcomyces mojavensis, and introducing the new genera and species Taxawa tesnikishii.</title>
        <authorList>
            <person name="Kurbessoian T."/>
            <person name="Stajich J.E."/>
        </authorList>
    </citation>
    <scope>NUCLEOTIDE SEQUENCE</scope>
    <source>
        <strain evidence="3">TK_35</strain>
    </source>
</reference>
<dbReference type="GO" id="GO:0016616">
    <property type="term" value="F:oxidoreductase activity, acting on the CH-OH group of donors, NAD or NADP as acceptor"/>
    <property type="evidence" value="ECO:0007669"/>
    <property type="project" value="UniProtKB-ARBA"/>
</dbReference>
<dbReference type="AlphaFoldDB" id="A0AA38XQ46"/>
<dbReference type="PANTHER" id="PTHR43008:SF8">
    <property type="entry name" value="BENZIL REDUCTASE ((S)-BENZOIN FORMING) IRC24"/>
    <property type="match status" value="1"/>
</dbReference>
<gene>
    <name evidence="3" type="ORF">H2204_013690</name>
</gene>
<dbReference type="GO" id="GO:0050664">
    <property type="term" value="F:oxidoreductase activity, acting on NAD(P)H, oxygen as acceptor"/>
    <property type="evidence" value="ECO:0007669"/>
    <property type="project" value="TreeGrafter"/>
</dbReference>
<dbReference type="Pfam" id="PF11951">
    <property type="entry name" value="Fungal_trans_2"/>
    <property type="match status" value="1"/>
</dbReference>
<sequence length="743" mass="81811">MSSKEIVLITGGNSGIGYATASVLILSRKYHVIIGSRSLEKGGVALSKLSNQAKGSISLLQLDVTDTDSVASAVARVDRDYGRLDVLVNNAAIGVTHPSLTAETLQLVFETNVFGVARVTDSFVPLLRKSSAPRIVHVTSGLGSLMLKASGTPTPPYYAYMVSKAALNMMGLCHMEQFGDDIKVVVLSPGFAETNLGGDPEAFRKQGAEDPAGTRVRYSQPAALSHRDFTTEGGFIAVATYFPGQEKYFKDRDSDLQKYSVFINRGPEGLQRRKRLEETRADGFDPSSVSDSTSISQLIVSNGGDRTPPLIFLSSSPPPPLPSSEGVLRDDQLISNFFEGYASPKSSPDSRYCCHPLWLYHTLRISFPTKLLRQALLALAYTRLGRLNDDHPTITRGQRLYGQALRLMQQAVYDADMMRHEDTLAAARCMLLYEHFESTSDNMTSWFNHIIGISRIVELRGPRSHRTALTQSLLESMRYSAMIISLMERNRSAFGRPAWLTEPWLDGHKSLEQRIIDYGFHISNQLHRGDLLLLRDPPPDPTEHQMEVGRILHAIQDGLSGLEALHAELGDLCGRLAAAADPHEPLDTSCSSVDIGEISALLGSAIIHGLDLSYSVFAAALLPAYEKCTIPGAAAMRANLLRYTDQNRRHALARKILVQLQTCVTTEADYSRGKIVLPLNIIRWTLRTQPEDTAKINELFDHLTLKGRYRLTRSVQNTGKSILPKVYVQGIGEGSSQSKNMTV</sequence>
<organism evidence="3 4">
    <name type="scientific">Knufia peltigerae</name>
    <dbReference type="NCBI Taxonomy" id="1002370"/>
    <lineage>
        <taxon>Eukaryota</taxon>
        <taxon>Fungi</taxon>
        <taxon>Dikarya</taxon>
        <taxon>Ascomycota</taxon>
        <taxon>Pezizomycotina</taxon>
        <taxon>Eurotiomycetes</taxon>
        <taxon>Chaetothyriomycetidae</taxon>
        <taxon>Chaetothyriales</taxon>
        <taxon>Trichomeriaceae</taxon>
        <taxon>Knufia</taxon>
    </lineage>
</organism>
<dbReference type="Proteomes" id="UP001172681">
    <property type="component" value="Unassembled WGS sequence"/>
</dbReference>
<dbReference type="PRINTS" id="PR00081">
    <property type="entry name" value="GDHRDH"/>
</dbReference>
<keyword evidence="4" id="KW-1185">Reference proteome</keyword>
<protein>
    <submittedName>
        <fullName evidence="3">Uncharacterized protein</fullName>
    </submittedName>
</protein>
<evidence type="ECO:0000313" key="4">
    <source>
        <dbReference type="Proteomes" id="UP001172681"/>
    </source>
</evidence>
<dbReference type="PANTHER" id="PTHR43008">
    <property type="entry name" value="BENZIL REDUCTASE"/>
    <property type="match status" value="1"/>
</dbReference>
<dbReference type="SUPFAM" id="SSF51735">
    <property type="entry name" value="NAD(P)-binding Rossmann-fold domains"/>
    <property type="match status" value="1"/>
</dbReference>
<evidence type="ECO:0000256" key="1">
    <source>
        <dbReference type="ARBA" id="ARBA00006484"/>
    </source>
</evidence>
<dbReference type="EMBL" id="JAPDRN010000159">
    <property type="protein sequence ID" value="KAJ9617559.1"/>
    <property type="molecule type" value="Genomic_DNA"/>
</dbReference>
<dbReference type="InterPro" id="IPR002347">
    <property type="entry name" value="SDR_fam"/>
</dbReference>
<dbReference type="InterPro" id="IPR021858">
    <property type="entry name" value="Fun_TF"/>
</dbReference>
<accession>A0AA38XQ46</accession>
<dbReference type="Pfam" id="PF00106">
    <property type="entry name" value="adh_short"/>
    <property type="match status" value="1"/>
</dbReference>
<dbReference type="Gene3D" id="3.40.50.720">
    <property type="entry name" value="NAD(P)-binding Rossmann-like Domain"/>
    <property type="match status" value="1"/>
</dbReference>
<name>A0AA38XQ46_9EURO</name>
<proteinExistence type="inferred from homology"/>
<comment type="similarity">
    <text evidence="1">Belongs to the short-chain dehydrogenases/reductases (SDR) family.</text>
</comment>